<gene>
    <name evidence="1" type="ORF">OPT61_g4857</name>
</gene>
<accession>A0ACC2ICL5</accession>
<keyword evidence="2" id="KW-1185">Reference proteome</keyword>
<evidence type="ECO:0000313" key="2">
    <source>
        <dbReference type="Proteomes" id="UP001153331"/>
    </source>
</evidence>
<reference evidence="1" key="1">
    <citation type="submission" date="2022-11" db="EMBL/GenBank/DDBJ databases">
        <title>Genome Sequence of Boeremia exigua.</title>
        <authorList>
            <person name="Buettner E."/>
        </authorList>
    </citation>
    <scope>NUCLEOTIDE SEQUENCE</scope>
    <source>
        <strain evidence="1">CU02</strain>
    </source>
</reference>
<name>A0ACC2ICL5_9PLEO</name>
<dbReference type="EMBL" id="JAPHNI010000291">
    <property type="protein sequence ID" value="KAJ8112889.1"/>
    <property type="molecule type" value="Genomic_DNA"/>
</dbReference>
<organism evidence="1 2">
    <name type="scientific">Boeremia exigua</name>
    <dbReference type="NCBI Taxonomy" id="749465"/>
    <lineage>
        <taxon>Eukaryota</taxon>
        <taxon>Fungi</taxon>
        <taxon>Dikarya</taxon>
        <taxon>Ascomycota</taxon>
        <taxon>Pezizomycotina</taxon>
        <taxon>Dothideomycetes</taxon>
        <taxon>Pleosporomycetidae</taxon>
        <taxon>Pleosporales</taxon>
        <taxon>Pleosporineae</taxon>
        <taxon>Didymellaceae</taxon>
        <taxon>Boeremia</taxon>
    </lineage>
</organism>
<protein>
    <submittedName>
        <fullName evidence="1">Uncharacterized protein</fullName>
    </submittedName>
</protein>
<proteinExistence type="predicted"/>
<comment type="caution">
    <text evidence="1">The sequence shown here is derived from an EMBL/GenBank/DDBJ whole genome shotgun (WGS) entry which is preliminary data.</text>
</comment>
<sequence length="779" mass="85214">MQEISDDLMSAMSTLLTSNVPSEAESAQQKAFVTYSYPLHSGDNSTLEEQAVTLLEARSVISGSGTTGLRTWEAALLLGSYLTTEDGQRMIKGKRVFELGAGTGVISILCAKHLGATGVVATDGDEAVVDAIKTNLFLNGLDVDNSTGCQIRTAALKWGWPVDATAFSEDYGMEVPDILLGADVTYDKTVIPRLVSTMNEFLGLNPALEILISATIRNEATFETFLNAWRNGFRFEQLGFPPMPEPEQAGPFYPTSTPIQIWRITKHEAAREDPFADLKMSSGLAAAFHWSGYKDVFTIKHTRTVQRFVHTDASVTTKAHTTKLSGLRDVGLVRSGRFLASTAGRNWPNTAATPLSMQSALSAQELFSEGSTVVDAMWGAGCEESAERLEMACESRIITSTPTAAENRPSTGNPRHCSLTLEVLIAHPDRNGSATVRFLLSVGLPFKLPRSPSHPLSDVTQLRITTNRARFESSEAFIKYTPYLNMATHHVRHPSHHTKKAHPAHAKASKPALLSKRSASHGRKAQSQHREAVEDEDEDPMAVSFLNYCTVCEKQIIVPSNSVLYCSESCKKKDAEKSLTYYDYSPPTTPLTNFTFDDLHFHDIIPQRSPTQSHSKRNSYASSEGSTDDDYHRSDSDASNYLRQFQNISSGTDTVRPVRPRYERALTSSANFSAAPSLSHTPASSYSFSLPYTPYAQASNNRPLPPRTHGSSYASKSIDLVTPFTGPSSPKQYWHKAPPVSRTSMSTIEGEILYAKSPVPSISPANGSLGRLLGSTPRQ</sequence>
<dbReference type="Proteomes" id="UP001153331">
    <property type="component" value="Unassembled WGS sequence"/>
</dbReference>
<evidence type="ECO:0000313" key="1">
    <source>
        <dbReference type="EMBL" id="KAJ8112889.1"/>
    </source>
</evidence>